<dbReference type="Gene3D" id="2.30.30.850">
    <property type="match status" value="1"/>
</dbReference>
<evidence type="ECO:0000313" key="10">
    <source>
        <dbReference type="Proteomes" id="UP001177744"/>
    </source>
</evidence>
<dbReference type="EMBL" id="JAULJE010000008">
    <property type="protein sequence ID" value="KAK1339609.1"/>
    <property type="molecule type" value="Genomic_DNA"/>
</dbReference>
<comment type="caution">
    <text evidence="9">The sequence shown here is derived from an EMBL/GenBank/DDBJ whole genome shotgun (WGS) entry which is preliminary data.</text>
</comment>
<keyword evidence="1" id="KW-0808">Transferase</keyword>
<keyword evidence="5" id="KW-0378">Hydrolase</keyword>
<dbReference type="GO" id="GO:0004519">
    <property type="term" value="F:endonuclease activity"/>
    <property type="evidence" value="ECO:0007669"/>
    <property type="project" value="UniProtKB-KW"/>
</dbReference>
<organism evidence="9 10">
    <name type="scientific">Cnephaeus nilssonii</name>
    <name type="common">Northern bat</name>
    <name type="synonym">Eptesicus nilssonii</name>
    <dbReference type="NCBI Taxonomy" id="3371016"/>
    <lineage>
        <taxon>Eukaryota</taxon>
        <taxon>Metazoa</taxon>
        <taxon>Chordata</taxon>
        <taxon>Craniata</taxon>
        <taxon>Vertebrata</taxon>
        <taxon>Euteleostomi</taxon>
        <taxon>Mammalia</taxon>
        <taxon>Eutheria</taxon>
        <taxon>Laurasiatheria</taxon>
        <taxon>Chiroptera</taxon>
        <taxon>Yangochiroptera</taxon>
        <taxon>Vespertilionidae</taxon>
        <taxon>Cnephaeus</taxon>
    </lineage>
</organism>
<evidence type="ECO:0000256" key="5">
    <source>
        <dbReference type="ARBA" id="ARBA00022801"/>
    </source>
</evidence>
<dbReference type="InterPro" id="IPR040643">
    <property type="entry name" value="MLVIN_C"/>
</dbReference>
<evidence type="ECO:0000256" key="1">
    <source>
        <dbReference type="ARBA" id="ARBA00022679"/>
    </source>
</evidence>
<gene>
    <name evidence="9" type="ORF">QTO34_018162</name>
</gene>
<dbReference type="SUPFAM" id="SSF53098">
    <property type="entry name" value="Ribonuclease H-like"/>
    <property type="match status" value="1"/>
</dbReference>
<evidence type="ECO:0000256" key="7">
    <source>
        <dbReference type="SAM" id="MobiDB-lite"/>
    </source>
</evidence>
<evidence type="ECO:0000259" key="8">
    <source>
        <dbReference type="PROSITE" id="PS00028"/>
    </source>
</evidence>
<dbReference type="InterPro" id="IPR012337">
    <property type="entry name" value="RNaseH-like_sf"/>
</dbReference>
<dbReference type="Proteomes" id="UP001177744">
    <property type="component" value="Unassembled WGS sequence"/>
</dbReference>
<protein>
    <recommendedName>
        <fullName evidence="8">C2H2-type domain-containing protein</fullName>
    </recommendedName>
</protein>
<evidence type="ECO:0000313" key="9">
    <source>
        <dbReference type="EMBL" id="KAK1339609.1"/>
    </source>
</evidence>
<dbReference type="InterPro" id="IPR013087">
    <property type="entry name" value="Znf_C2H2_type"/>
</dbReference>
<feature type="region of interest" description="Disordered" evidence="7">
    <location>
        <begin position="495"/>
        <end position="521"/>
    </location>
</feature>
<evidence type="ECO:0000256" key="6">
    <source>
        <dbReference type="ARBA" id="ARBA00022918"/>
    </source>
</evidence>
<dbReference type="PROSITE" id="PS00028">
    <property type="entry name" value="ZINC_FINGER_C2H2_1"/>
    <property type="match status" value="1"/>
</dbReference>
<keyword evidence="6" id="KW-0695">RNA-directed DNA polymerase</keyword>
<dbReference type="InterPro" id="IPR036397">
    <property type="entry name" value="RNaseH_sf"/>
</dbReference>
<evidence type="ECO:0000256" key="2">
    <source>
        <dbReference type="ARBA" id="ARBA00022695"/>
    </source>
</evidence>
<keyword evidence="3" id="KW-0540">Nuclease</keyword>
<dbReference type="GO" id="GO:0003964">
    <property type="term" value="F:RNA-directed DNA polymerase activity"/>
    <property type="evidence" value="ECO:0007669"/>
    <property type="project" value="UniProtKB-KW"/>
</dbReference>
<keyword evidence="4" id="KW-0255">Endonuclease</keyword>
<keyword evidence="2" id="KW-0548">Nucleotidyltransferase</keyword>
<dbReference type="Pfam" id="PF18697">
    <property type="entry name" value="MLVIN_C"/>
    <property type="match status" value="1"/>
</dbReference>
<evidence type="ECO:0000256" key="3">
    <source>
        <dbReference type="ARBA" id="ARBA00022722"/>
    </source>
</evidence>
<dbReference type="PANTHER" id="PTHR41694">
    <property type="entry name" value="ENDOGENOUS RETROVIRUS GROUP K MEMBER POL PROTEIN"/>
    <property type="match status" value="1"/>
</dbReference>
<feature type="domain" description="C2H2-type" evidence="8">
    <location>
        <begin position="234"/>
        <end position="255"/>
    </location>
</feature>
<accession>A0AA40HYC0</accession>
<reference evidence="9" key="1">
    <citation type="submission" date="2023-06" db="EMBL/GenBank/DDBJ databases">
        <title>Reference genome for the Northern bat (Eptesicus nilssonii), a most northern bat species.</title>
        <authorList>
            <person name="Laine V.N."/>
            <person name="Pulliainen A.T."/>
            <person name="Lilley T.M."/>
        </authorList>
    </citation>
    <scope>NUCLEOTIDE SEQUENCE</scope>
    <source>
        <strain evidence="9">BLF_Eptnil</strain>
        <tissue evidence="9">Kidney</tissue>
    </source>
</reference>
<sequence>MPEGCSGHPLLIKEADKLMLGQNINIKVPDSIITLMDASGQHWLTHAGWPSIKGSYVKTHNQPDLTDKTLRNPDLILYTDRSSFMNEGRRYAGYAIVLDFETLETKTLCYAFATLHIHGAIYKERGLLTAGGKGIKNQNNQNEILKLLEVVWEPKEIAVIHCKEHQKGKDLVSEGNPWADTAAKQASREQRTPSKIMLAPELPIPPKYTAQEEGWALQEGGNMTKEGWWILPECKSTCLEQLAHRVVLQQHELTHLGKTALEAFLSWGRGLPHMHGEGKRSNQNSTKRHHPKIWNAINYGFRQWPAFMAEVVEQSSGKVEHMNQTIKQAMAKLCQEITCHVLTYCLWLSCGYIAPQSKDSPIWGTSPTNQTQGDIKELGNLEIQKQLQGLGKTILKLHRWVTERIPIYLGITVHPHKPGDQIRVKDWKKKPIKPTWKGPYLVILTTPTALKVAGLNTWIHHSRVKVAHPPKANQPEWKITPKQGNPLQITLNKTVKPADGPTQKPKDSVSGLSGHCHHLLG</sequence>
<dbReference type="PANTHER" id="PTHR41694:SF5">
    <property type="entry name" value="RIBONUCLEASE H"/>
    <property type="match status" value="1"/>
</dbReference>
<dbReference type="AlphaFoldDB" id="A0AA40HYC0"/>
<dbReference type="GO" id="GO:0016787">
    <property type="term" value="F:hydrolase activity"/>
    <property type="evidence" value="ECO:0007669"/>
    <property type="project" value="UniProtKB-KW"/>
</dbReference>
<evidence type="ECO:0000256" key="4">
    <source>
        <dbReference type="ARBA" id="ARBA00022759"/>
    </source>
</evidence>
<dbReference type="Gene3D" id="1.10.340.70">
    <property type="match status" value="1"/>
</dbReference>
<dbReference type="Gene3D" id="3.30.420.10">
    <property type="entry name" value="Ribonuclease H-like superfamily/Ribonuclease H"/>
    <property type="match status" value="2"/>
</dbReference>
<proteinExistence type="predicted"/>
<name>A0AA40HYC0_CNENI</name>
<dbReference type="GO" id="GO:0003676">
    <property type="term" value="F:nucleic acid binding"/>
    <property type="evidence" value="ECO:0007669"/>
    <property type="project" value="InterPro"/>
</dbReference>
<keyword evidence="10" id="KW-1185">Reference proteome</keyword>